<evidence type="ECO:0000313" key="9">
    <source>
        <dbReference type="EMBL" id="HEM67026.1"/>
    </source>
</evidence>
<keyword evidence="3" id="KW-0285">Flavoprotein</keyword>
<comment type="similarity">
    <text evidence="2">Belongs to the class-III pyridine nucleotide-disulfide oxidoreductase family.</text>
</comment>
<dbReference type="Gene3D" id="3.50.50.60">
    <property type="entry name" value="FAD/NAD(P)-binding domain"/>
    <property type="match status" value="3"/>
</dbReference>
<evidence type="ECO:0000256" key="6">
    <source>
        <dbReference type="ARBA" id="ARBA00023284"/>
    </source>
</evidence>
<dbReference type="Pfam" id="PF02852">
    <property type="entry name" value="Pyr_redox_dim"/>
    <property type="match status" value="1"/>
</dbReference>
<evidence type="ECO:0000259" key="7">
    <source>
        <dbReference type="Pfam" id="PF02852"/>
    </source>
</evidence>
<dbReference type="SUPFAM" id="SSF55424">
    <property type="entry name" value="FAD/NAD-linked reductases, dimerisation (C-terminal) domain"/>
    <property type="match status" value="1"/>
</dbReference>
<organism evidence="9">
    <name type="scientific">Ignisphaera aggregans</name>
    <dbReference type="NCBI Taxonomy" id="334771"/>
    <lineage>
        <taxon>Archaea</taxon>
        <taxon>Thermoproteota</taxon>
        <taxon>Thermoprotei</taxon>
        <taxon>Desulfurococcales</taxon>
        <taxon>Desulfurococcaceae</taxon>
        <taxon>Ignisphaera</taxon>
    </lineage>
</organism>
<dbReference type="InterPro" id="IPR004099">
    <property type="entry name" value="Pyr_nucl-diS_OxRdtase_dimer"/>
</dbReference>
<dbReference type="SUPFAM" id="SSF51905">
    <property type="entry name" value="FAD/NAD(P)-binding domain"/>
    <property type="match status" value="1"/>
</dbReference>
<dbReference type="PANTHER" id="PTHR43429">
    <property type="entry name" value="PYRIDINE NUCLEOTIDE-DISULFIDE OXIDOREDUCTASE DOMAIN-CONTAINING"/>
    <property type="match status" value="1"/>
</dbReference>
<keyword evidence="5" id="KW-0560">Oxidoreductase</keyword>
<evidence type="ECO:0000256" key="1">
    <source>
        <dbReference type="ARBA" id="ARBA00001974"/>
    </source>
</evidence>
<evidence type="ECO:0000256" key="2">
    <source>
        <dbReference type="ARBA" id="ARBA00009130"/>
    </source>
</evidence>
<comment type="cofactor">
    <cofactor evidence="1">
        <name>FAD</name>
        <dbReference type="ChEBI" id="CHEBI:57692"/>
    </cofactor>
</comment>
<dbReference type="InterPro" id="IPR016156">
    <property type="entry name" value="FAD/NAD-linked_Rdtase_dimer_sf"/>
</dbReference>
<proteinExistence type="inferred from homology"/>
<dbReference type="InterPro" id="IPR036188">
    <property type="entry name" value="FAD/NAD-bd_sf"/>
</dbReference>
<feature type="domain" description="Pyridine nucleotide-disulphide oxidoreductase dimerisation" evidence="7">
    <location>
        <begin position="328"/>
        <end position="433"/>
    </location>
</feature>
<sequence length="449" mass="48510">MTESVVVIGGGAAGASAASRAKKLKPSAEVILIEATDMITHGPCAIPYYVGGIVKGKSQLVTYTPDVFEHERGIKVYINSVAREIDVDKKIVFVERNGKSVEVKWDKLVIATGAIPNIPRVPGTNLKNVYTIRHPAYADKLLEDLSKALNVAIVGGSYIGLEMAEALLRIGKKVLLIEMESQLLPKALDRELAEIVAKEVLARGAELHLSEYLEEIVGSDRVKAVATNKDTYNVDAVILATGVKPNVDIAARAGIKLGITRAIDVDEYMETSGEGIYAAGDVAEKVHRVTGKRAWIPLAPSANKEGQVAGANAVSGRVLRFPGVVGTAVTKFFELYIARTGLSEREAVENGFRVESIVIKSRTKAHYYPNHSEAVIKMITESSTGRIIGAQVVGWEETVAMYIDIIAVAIERGMTIEDLFFSDLGYHPAVAPVWHPLIVAARVLSKGRF</sequence>
<dbReference type="PRINTS" id="PR00368">
    <property type="entry name" value="FADPNR"/>
</dbReference>
<dbReference type="PANTHER" id="PTHR43429:SF1">
    <property type="entry name" value="NAD(P)H SULFUR OXIDOREDUCTASE (COA-DEPENDENT)"/>
    <property type="match status" value="1"/>
</dbReference>
<dbReference type="Pfam" id="PF07992">
    <property type="entry name" value="Pyr_redox_2"/>
    <property type="match status" value="1"/>
</dbReference>
<evidence type="ECO:0000259" key="8">
    <source>
        <dbReference type="Pfam" id="PF07992"/>
    </source>
</evidence>
<dbReference type="InterPro" id="IPR050260">
    <property type="entry name" value="FAD-bd_OxRdtase"/>
</dbReference>
<keyword evidence="6" id="KW-0676">Redox-active center</keyword>
<protein>
    <submittedName>
        <fullName evidence="9">NADH oxidase</fullName>
    </submittedName>
</protein>
<keyword evidence="4" id="KW-0274">FAD</keyword>
<gene>
    <name evidence="9" type="ORF">ENO26_05615</name>
</gene>
<dbReference type="PRINTS" id="PR00411">
    <property type="entry name" value="PNDRDTASEI"/>
</dbReference>
<dbReference type="EMBL" id="DSEU01000040">
    <property type="protein sequence ID" value="HEM67026.1"/>
    <property type="molecule type" value="Genomic_DNA"/>
</dbReference>
<dbReference type="GO" id="GO:0016491">
    <property type="term" value="F:oxidoreductase activity"/>
    <property type="evidence" value="ECO:0007669"/>
    <property type="project" value="UniProtKB-KW"/>
</dbReference>
<evidence type="ECO:0000256" key="4">
    <source>
        <dbReference type="ARBA" id="ARBA00022827"/>
    </source>
</evidence>
<feature type="domain" description="FAD/NAD(P)-binding" evidence="8">
    <location>
        <begin position="4"/>
        <end position="306"/>
    </location>
</feature>
<dbReference type="AlphaFoldDB" id="A0A7J2U2V2"/>
<dbReference type="InterPro" id="IPR023753">
    <property type="entry name" value="FAD/NAD-binding_dom"/>
</dbReference>
<accession>A0A7J2U2V2</accession>
<comment type="caution">
    <text evidence="9">The sequence shown here is derived from an EMBL/GenBank/DDBJ whole genome shotgun (WGS) entry which is preliminary data.</text>
</comment>
<name>A0A7J2U2V2_9CREN</name>
<evidence type="ECO:0000256" key="5">
    <source>
        <dbReference type="ARBA" id="ARBA00023002"/>
    </source>
</evidence>
<reference evidence="9" key="1">
    <citation type="journal article" date="2020" name="mSystems">
        <title>Genome- and Community-Level Interaction Insights into Carbon Utilization and Element Cycling Functions of Hydrothermarchaeota in Hydrothermal Sediment.</title>
        <authorList>
            <person name="Zhou Z."/>
            <person name="Liu Y."/>
            <person name="Xu W."/>
            <person name="Pan J."/>
            <person name="Luo Z.H."/>
            <person name="Li M."/>
        </authorList>
    </citation>
    <scope>NUCLEOTIDE SEQUENCE [LARGE SCALE GENOMIC DNA]</scope>
    <source>
        <strain evidence="9">SpSt-125</strain>
    </source>
</reference>
<evidence type="ECO:0000256" key="3">
    <source>
        <dbReference type="ARBA" id="ARBA00022630"/>
    </source>
</evidence>